<accession>A0A843WK40</accession>
<feature type="domain" description="RNase H type-1" evidence="2">
    <location>
        <begin position="52"/>
        <end position="181"/>
    </location>
</feature>
<proteinExistence type="predicted"/>
<dbReference type="GO" id="GO:0004523">
    <property type="term" value="F:RNA-DNA hybrid ribonuclease activity"/>
    <property type="evidence" value="ECO:0007669"/>
    <property type="project" value="InterPro"/>
</dbReference>
<evidence type="ECO:0000313" key="3">
    <source>
        <dbReference type="EMBL" id="MQM08027.1"/>
    </source>
</evidence>
<dbReference type="InterPro" id="IPR036397">
    <property type="entry name" value="RNaseH_sf"/>
</dbReference>
<evidence type="ECO:0000259" key="2">
    <source>
        <dbReference type="PROSITE" id="PS50879"/>
    </source>
</evidence>
<comment type="caution">
    <text evidence="3">The sequence shown here is derived from an EMBL/GenBank/DDBJ whole genome shotgun (WGS) entry which is preliminary data.</text>
</comment>
<dbReference type="OrthoDB" id="597234at2759"/>
<dbReference type="CDD" id="cd06222">
    <property type="entry name" value="RNase_H_like"/>
    <property type="match status" value="1"/>
</dbReference>
<dbReference type="PANTHER" id="PTHR47723">
    <property type="entry name" value="OS05G0353850 PROTEIN"/>
    <property type="match status" value="1"/>
</dbReference>
<feature type="region of interest" description="Disordered" evidence="1">
    <location>
        <begin position="202"/>
        <end position="223"/>
    </location>
</feature>
<dbReference type="Proteomes" id="UP000652761">
    <property type="component" value="Unassembled WGS sequence"/>
</dbReference>
<reference evidence="3" key="1">
    <citation type="submission" date="2017-07" db="EMBL/GenBank/DDBJ databases">
        <title>Taro Niue Genome Assembly and Annotation.</title>
        <authorList>
            <person name="Atibalentja N."/>
            <person name="Keating K."/>
            <person name="Fields C.J."/>
        </authorList>
    </citation>
    <scope>NUCLEOTIDE SEQUENCE</scope>
    <source>
        <strain evidence="3">Niue_2</strain>
        <tissue evidence="3">Leaf</tissue>
    </source>
</reference>
<evidence type="ECO:0000256" key="1">
    <source>
        <dbReference type="SAM" id="MobiDB-lite"/>
    </source>
</evidence>
<evidence type="ECO:0000313" key="4">
    <source>
        <dbReference type="Proteomes" id="UP000652761"/>
    </source>
</evidence>
<sequence length="242" mass="26778">MAQDIKYATNVAVQCTIFKKESTQNQLSILLQFGFKPTVKLKVTKLVRWTPPKYGFSFNVDGACKGNPGPCGGGGCIRDSNGDIHLGFAFFYSQGNSMIAEIRALCDGLRLAKYHGLPISIVHSDSLALVHSLNSNRCPSWKCTWWWRVARSFLSKTTIQLVHAYRETNRVADALALYACDRGGCSAMVGRTHYLSVPIQPEEPRRTASEQQRVLAPQGPPTPPPPLLVDYDTFMQGLVQAM</sequence>
<dbReference type="PROSITE" id="PS50879">
    <property type="entry name" value="RNASE_H_1"/>
    <property type="match status" value="1"/>
</dbReference>
<organism evidence="3 4">
    <name type="scientific">Colocasia esculenta</name>
    <name type="common">Wild taro</name>
    <name type="synonym">Arum esculentum</name>
    <dbReference type="NCBI Taxonomy" id="4460"/>
    <lineage>
        <taxon>Eukaryota</taxon>
        <taxon>Viridiplantae</taxon>
        <taxon>Streptophyta</taxon>
        <taxon>Embryophyta</taxon>
        <taxon>Tracheophyta</taxon>
        <taxon>Spermatophyta</taxon>
        <taxon>Magnoliopsida</taxon>
        <taxon>Liliopsida</taxon>
        <taxon>Araceae</taxon>
        <taxon>Aroideae</taxon>
        <taxon>Colocasieae</taxon>
        <taxon>Colocasia</taxon>
    </lineage>
</organism>
<dbReference type="Pfam" id="PF13456">
    <property type="entry name" value="RVT_3"/>
    <property type="match status" value="1"/>
</dbReference>
<dbReference type="AlphaFoldDB" id="A0A843WK40"/>
<name>A0A843WK40_COLES</name>
<dbReference type="InterPro" id="IPR044730">
    <property type="entry name" value="RNase_H-like_dom_plant"/>
</dbReference>
<dbReference type="SUPFAM" id="SSF53098">
    <property type="entry name" value="Ribonuclease H-like"/>
    <property type="match status" value="1"/>
</dbReference>
<gene>
    <name evidence="3" type="ORF">Taro_040877</name>
</gene>
<dbReference type="GO" id="GO:0003676">
    <property type="term" value="F:nucleic acid binding"/>
    <property type="evidence" value="ECO:0007669"/>
    <property type="project" value="InterPro"/>
</dbReference>
<dbReference type="InterPro" id="IPR002156">
    <property type="entry name" value="RNaseH_domain"/>
</dbReference>
<dbReference type="InterPro" id="IPR053151">
    <property type="entry name" value="RNase_H-like"/>
</dbReference>
<dbReference type="Gene3D" id="3.30.420.10">
    <property type="entry name" value="Ribonuclease H-like superfamily/Ribonuclease H"/>
    <property type="match status" value="1"/>
</dbReference>
<protein>
    <recommendedName>
        <fullName evidence="2">RNase H type-1 domain-containing protein</fullName>
    </recommendedName>
</protein>
<keyword evidence="4" id="KW-1185">Reference proteome</keyword>
<dbReference type="EMBL" id="NMUH01004014">
    <property type="protein sequence ID" value="MQM08027.1"/>
    <property type="molecule type" value="Genomic_DNA"/>
</dbReference>
<dbReference type="InterPro" id="IPR012337">
    <property type="entry name" value="RNaseH-like_sf"/>
</dbReference>
<dbReference type="PANTHER" id="PTHR47723:SF19">
    <property type="entry name" value="POLYNUCLEOTIDYL TRANSFERASE, RIBONUCLEASE H-LIKE SUPERFAMILY PROTEIN"/>
    <property type="match status" value="1"/>
</dbReference>